<keyword evidence="1" id="KW-1133">Transmembrane helix</keyword>
<dbReference type="SMART" id="SM00257">
    <property type="entry name" value="LysM"/>
    <property type="match status" value="2"/>
</dbReference>
<dbReference type="InterPro" id="IPR036779">
    <property type="entry name" value="LysM_dom_sf"/>
</dbReference>
<dbReference type="InterPro" id="IPR018392">
    <property type="entry name" value="LysM"/>
</dbReference>
<dbReference type="InterPro" id="IPR050570">
    <property type="entry name" value="Cell_wall_metabolism_enzyme"/>
</dbReference>
<dbReference type="PANTHER" id="PTHR21666:SF270">
    <property type="entry name" value="MUREIN HYDROLASE ACTIVATOR ENVC"/>
    <property type="match status" value="1"/>
</dbReference>
<accession>A0A0G1D508</accession>
<organism evidence="3 4">
    <name type="scientific">Candidatus Magasanikbacteria bacterium GW2011_GWA2_42_32</name>
    <dbReference type="NCBI Taxonomy" id="1619039"/>
    <lineage>
        <taxon>Bacteria</taxon>
        <taxon>Candidatus Magasanikiibacteriota</taxon>
    </lineage>
</organism>
<feature type="domain" description="LysM" evidence="2">
    <location>
        <begin position="184"/>
        <end position="228"/>
    </location>
</feature>
<dbReference type="PANTHER" id="PTHR21666">
    <property type="entry name" value="PEPTIDASE-RELATED"/>
    <property type="match status" value="1"/>
</dbReference>
<proteinExistence type="predicted"/>
<evidence type="ECO:0000313" key="3">
    <source>
        <dbReference type="EMBL" id="KKS57093.1"/>
    </source>
</evidence>
<feature type="transmembrane region" description="Helical" evidence="1">
    <location>
        <begin position="71"/>
        <end position="88"/>
    </location>
</feature>
<evidence type="ECO:0000256" key="1">
    <source>
        <dbReference type="SAM" id="Phobius"/>
    </source>
</evidence>
<evidence type="ECO:0000313" key="4">
    <source>
        <dbReference type="Proteomes" id="UP000034837"/>
    </source>
</evidence>
<dbReference type="AlphaFoldDB" id="A0A0G1D508"/>
<name>A0A0G1D508_9BACT</name>
<dbReference type="Gene3D" id="2.70.70.10">
    <property type="entry name" value="Glucose Permease (Domain IIA)"/>
    <property type="match status" value="1"/>
</dbReference>
<evidence type="ECO:0000259" key="2">
    <source>
        <dbReference type="PROSITE" id="PS51782"/>
    </source>
</evidence>
<comment type="caution">
    <text evidence="3">The sequence shown here is derived from an EMBL/GenBank/DDBJ whole genome shotgun (WGS) entry which is preliminary data.</text>
</comment>
<dbReference type="Pfam" id="PF01476">
    <property type="entry name" value="LysM"/>
    <property type="match status" value="2"/>
</dbReference>
<dbReference type="Pfam" id="PF01551">
    <property type="entry name" value="Peptidase_M23"/>
    <property type="match status" value="1"/>
</dbReference>
<dbReference type="GO" id="GO:0004222">
    <property type="term" value="F:metalloendopeptidase activity"/>
    <property type="evidence" value="ECO:0007669"/>
    <property type="project" value="TreeGrafter"/>
</dbReference>
<dbReference type="InterPro" id="IPR016047">
    <property type="entry name" value="M23ase_b-sheet_dom"/>
</dbReference>
<dbReference type="PROSITE" id="PS51782">
    <property type="entry name" value="LYSM"/>
    <property type="match status" value="2"/>
</dbReference>
<dbReference type="EMBL" id="LCDO01000003">
    <property type="protein sequence ID" value="KKS57093.1"/>
    <property type="molecule type" value="Genomic_DNA"/>
</dbReference>
<sequence>MSKFKLKILLQMYKGLMVVKRGLISFFIFIFKVFLEKLGKGLAKILIFPFYKLYLRYYLKGGYYLQLFFNKKVFYALILFLSLFLVASESQTYGTNKYIGGRESLLFQSLGPGEEGDFLEEELNVNIPTVTFQQKAGLSSGLALGQETIAPTSEIIGFNQNLSGVYSSPILPGVSLEGSRREIVKYVVQSGDNIPSIAQRFQISAETIYAENKLNSRSIIRPGDVLTILPVSGVSHTIKKGDTIQKIAATYKVDGQKILDFNALGEGSLPVGEKIIIPEGRLPAAPVFFKPASQPAQTSTAKPSSLRGAGSGMLWPTTARRITQYFSWRHNGIDIGISIGTPIYASDDGVIEKSGWNTGGYGYMILINHGNGIKTRYGHNSKLFVSAGEDVRKGDVIALSGSTGRSTGPHLHFEVIVGGVRVNPFLYVK</sequence>
<dbReference type="InterPro" id="IPR011055">
    <property type="entry name" value="Dup_hybrid_motif"/>
</dbReference>
<feature type="domain" description="LysM" evidence="2">
    <location>
        <begin position="234"/>
        <end position="277"/>
    </location>
</feature>
<dbReference type="SUPFAM" id="SSF51261">
    <property type="entry name" value="Duplicated hybrid motif"/>
    <property type="match status" value="1"/>
</dbReference>
<gene>
    <name evidence="3" type="ORF">UV20_C0003G0033</name>
</gene>
<keyword evidence="1" id="KW-0812">Transmembrane</keyword>
<protein>
    <submittedName>
        <fullName evidence="3">Peptidase M23</fullName>
    </submittedName>
</protein>
<dbReference type="Proteomes" id="UP000034837">
    <property type="component" value="Unassembled WGS sequence"/>
</dbReference>
<keyword evidence="1" id="KW-0472">Membrane</keyword>
<feature type="transmembrane region" description="Helical" evidence="1">
    <location>
        <begin position="12"/>
        <end position="35"/>
    </location>
</feature>
<reference evidence="3 4" key="1">
    <citation type="journal article" date="2015" name="Nature">
        <title>rRNA introns, odd ribosomes, and small enigmatic genomes across a large radiation of phyla.</title>
        <authorList>
            <person name="Brown C.T."/>
            <person name="Hug L.A."/>
            <person name="Thomas B.C."/>
            <person name="Sharon I."/>
            <person name="Castelle C.J."/>
            <person name="Singh A."/>
            <person name="Wilkins M.J."/>
            <person name="Williams K.H."/>
            <person name="Banfield J.F."/>
        </authorList>
    </citation>
    <scope>NUCLEOTIDE SEQUENCE [LARGE SCALE GENOMIC DNA]</scope>
</reference>
<dbReference type="Gene3D" id="3.10.350.10">
    <property type="entry name" value="LysM domain"/>
    <property type="match status" value="2"/>
</dbReference>
<dbReference type="CDD" id="cd12797">
    <property type="entry name" value="M23_peptidase"/>
    <property type="match status" value="1"/>
</dbReference>
<dbReference type="CDD" id="cd00118">
    <property type="entry name" value="LysM"/>
    <property type="match status" value="2"/>
</dbReference>